<dbReference type="InterPro" id="IPR048285">
    <property type="entry name" value="Integrin_alpha_Ig-like_2"/>
</dbReference>
<evidence type="ECO:0000256" key="13">
    <source>
        <dbReference type="ARBA" id="ARBA00023170"/>
    </source>
</evidence>
<dbReference type="InterPro" id="IPR000413">
    <property type="entry name" value="Integrin_alpha"/>
</dbReference>
<dbReference type="Gene3D" id="2.60.40.1460">
    <property type="entry name" value="Integrin domains. Chain A, domain 2"/>
    <property type="match status" value="1"/>
</dbReference>
<keyword evidence="7" id="KW-0106">Calcium</keyword>
<evidence type="ECO:0000256" key="16">
    <source>
        <dbReference type="RuleBase" id="RU003762"/>
    </source>
</evidence>
<dbReference type="InterPro" id="IPR032695">
    <property type="entry name" value="Integrin_dom_sf"/>
</dbReference>
<proteinExistence type="inferred from homology"/>
<dbReference type="eggNOG" id="KOG3637">
    <property type="taxonomic scope" value="Eukaryota"/>
</dbReference>
<dbReference type="SUPFAM" id="SSF69179">
    <property type="entry name" value="Integrin domains"/>
    <property type="match status" value="2"/>
</dbReference>
<evidence type="ECO:0000259" key="17">
    <source>
        <dbReference type="Pfam" id="PF08441"/>
    </source>
</evidence>
<evidence type="ECO:0000259" key="19">
    <source>
        <dbReference type="Pfam" id="PF21520"/>
    </source>
</evidence>
<dbReference type="InterPro" id="IPR013519">
    <property type="entry name" value="Int_alpha_beta-p"/>
</dbReference>
<keyword evidence="21" id="KW-1185">Reference proteome</keyword>
<dbReference type="Gene3D" id="2.60.40.1530">
    <property type="entry name" value="ntegrin, alpha v. Chain A, domain 4"/>
    <property type="match status" value="1"/>
</dbReference>
<evidence type="ECO:0000256" key="9">
    <source>
        <dbReference type="ARBA" id="ARBA00022989"/>
    </source>
</evidence>
<evidence type="ECO:0000256" key="6">
    <source>
        <dbReference type="ARBA" id="ARBA00022737"/>
    </source>
</evidence>
<evidence type="ECO:0000256" key="15">
    <source>
        <dbReference type="PROSITE-ProRule" id="PRU00803"/>
    </source>
</evidence>
<dbReference type="Pfam" id="PF20805">
    <property type="entry name" value="Integrin_A_Ig_2"/>
    <property type="match status" value="1"/>
</dbReference>
<evidence type="ECO:0000256" key="4">
    <source>
        <dbReference type="ARBA" id="ARBA00022723"/>
    </source>
</evidence>
<dbReference type="STRING" id="885580.ENSFDAP00000010530"/>
<evidence type="ECO:0000256" key="14">
    <source>
        <dbReference type="ARBA" id="ARBA00023180"/>
    </source>
</evidence>
<reference evidence="20 21" key="1">
    <citation type="submission" date="2013-11" db="EMBL/GenBank/DDBJ databases">
        <title>The Damaraland mole rat (Fukomys damarensis) genome and evolution of African mole rats.</title>
        <authorList>
            <person name="Gladyshev V.N."/>
            <person name="Fang X."/>
        </authorList>
    </citation>
    <scope>NUCLEOTIDE SEQUENCE [LARGE SCALE GENOMIC DNA]</scope>
    <source>
        <tissue evidence="20">Liver</tissue>
    </source>
</reference>
<dbReference type="GO" id="GO:0098609">
    <property type="term" value="P:cell-cell adhesion"/>
    <property type="evidence" value="ECO:0007669"/>
    <property type="project" value="TreeGrafter"/>
</dbReference>
<evidence type="ECO:0000256" key="1">
    <source>
        <dbReference type="ARBA" id="ARBA00004479"/>
    </source>
</evidence>
<evidence type="ECO:0000313" key="20">
    <source>
        <dbReference type="EMBL" id="KFO27044.1"/>
    </source>
</evidence>
<dbReference type="InterPro" id="IPR013517">
    <property type="entry name" value="FG-GAP"/>
</dbReference>
<feature type="domain" description="Integrin alpha first immunoglubulin-like" evidence="17">
    <location>
        <begin position="63"/>
        <end position="217"/>
    </location>
</feature>
<evidence type="ECO:0000256" key="2">
    <source>
        <dbReference type="ARBA" id="ARBA00008054"/>
    </source>
</evidence>
<dbReference type="InterPro" id="IPR028994">
    <property type="entry name" value="Integrin_alpha_N"/>
</dbReference>
<feature type="domain" description="Integrin alpha second immunoglobulin-like" evidence="18">
    <location>
        <begin position="219"/>
        <end position="282"/>
    </location>
</feature>
<keyword evidence="3" id="KW-0812">Transmembrane</keyword>
<evidence type="ECO:0000256" key="3">
    <source>
        <dbReference type="ARBA" id="ARBA00022692"/>
    </source>
</evidence>
<evidence type="ECO:0000313" key="21">
    <source>
        <dbReference type="Proteomes" id="UP000028990"/>
    </source>
</evidence>
<dbReference type="PANTHER" id="PTHR23220:SF130">
    <property type="entry name" value="INTEGRIN ALPHA-M"/>
    <property type="match status" value="1"/>
</dbReference>
<dbReference type="PANTHER" id="PTHR23220">
    <property type="entry name" value="INTEGRIN ALPHA"/>
    <property type="match status" value="1"/>
</dbReference>
<organism evidence="20 21">
    <name type="scientific">Fukomys damarensis</name>
    <name type="common">Damaraland mole rat</name>
    <name type="synonym">Cryptomys damarensis</name>
    <dbReference type="NCBI Taxonomy" id="885580"/>
    <lineage>
        <taxon>Eukaryota</taxon>
        <taxon>Metazoa</taxon>
        <taxon>Chordata</taxon>
        <taxon>Craniata</taxon>
        <taxon>Vertebrata</taxon>
        <taxon>Euteleostomi</taxon>
        <taxon>Mammalia</taxon>
        <taxon>Eutheria</taxon>
        <taxon>Euarchontoglires</taxon>
        <taxon>Glires</taxon>
        <taxon>Rodentia</taxon>
        <taxon>Hystricomorpha</taxon>
        <taxon>Bathyergidae</taxon>
        <taxon>Fukomys</taxon>
    </lineage>
</organism>
<keyword evidence="8 16" id="KW-0130">Cell adhesion</keyword>
<sequence>MVLLAVPVVEAPGWARCQRITGSQLSPRLQYFGQSLSGGQDLTMDGLMDLAVGAQGHLLLLRSQPLLRVEATMDFTPSEVARNVFECQEQEVRNKIAGVVRVCLHVRKRTRDRLREGDVQSVISYVLALDSGRPSSRAIFDETKNSTHRRKQALGLTTTCETLTLLLPKCVDDSVSPIVLRLNYTLVGTPVSSFGNLRPVLAEDSQKFFTASFPFEKNCGNDNICQDDLSVTFSFRNLRTLVVGDPRELNVTLTVRNEGEDSYGTQVTLYHPAGLSYRKVSVVQVTFNVTFDVEFDASLGNKLLLKANVTSENNIPRTNKTEFQLELPVKYAVYLIVSSGETSTKYLNFTASEKTSQAVEHQYQVGSEGSGN</sequence>
<dbReference type="FunFam" id="2.60.40.1460:FF:000001">
    <property type="entry name" value="Integrin, alpha V"/>
    <property type="match status" value="1"/>
</dbReference>
<dbReference type="Pfam" id="PF08441">
    <property type="entry name" value="Integrin_A_Ig_1"/>
    <property type="match status" value="1"/>
</dbReference>
<evidence type="ECO:0000259" key="18">
    <source>
        <dbReference type="Pfam" id="PF20805"/>
    </source>
</evidence>
<dbReference type="InterPro" id="IPR048633">
    <property type="entry name" value="ITGAX-like_Ig_3"/>
</dbReference>
<evidence type="ECO:0000256" key="10">
    <source>
        <dbReference type="ARBA" id="ARBA00023037"/>
    </source>
</evidence>
<gene>
    <name evidence="20" type="ORF">H920_11559</name>
</gene>
<feature type="repeat" description="FG-GAP" evidence="15">
    <location>
        <begin position="18"/>
        <end position="78"/>
    </location>
</feature>
<name>A0A091D4M0_FUKDA</name>
<dbReference type="Gene3D" id="2.60.40.1510">
    <property type="entry name" value="ntegrin, alpha v. Chain A, domain 3"/>
    <property type="match status" value="2"/>
</dbReference>
<evidence type="ECO:0000256" key="7">
    <source>
        <dbReference type="ARBA" id="ARBA00022837"/>
    </source>
</evidence>
<dbReference type="GO" id="GO:0033627">
    <property type="term" value="P:cell adhesion mediated by integrin"/>
    <property type="evidence" value="ECO:0007669"/>
    <property type="project" value="TreeGrafter"/>
</dbReference>
<keyword evidence="5" id="KW-0732">Signal</keyword>
<dbReference type="Proteomes" id="UP000028990">
    <property type="component" value="Unassembled WGS sequence"/>
</dbReference>
<keyword evidence="12" id="KW-1015">Disulfide bond</keyword>
<dbReference type="PROSITE" id="PS51470">
    <property type="entry name" value="FG_GAP"/>
    <property type="match status" value="1"/>
</dbReference>
<accession>A0A091D4M0</accession>
<dbReference type="GO" id="GO:0046872">
    <property type="term" value="F:metal ion binding"/>
    <property type="evidence" value="ECO:0007669"/>
    <property type="project" value="UniProtKB-KW"/>
</dbReference>
<dbReference type="SMART" id="SM00191">
    <property type="entry name" value="Int_alpha"/>
    <property type="match status" value="1"/>
</dbReference>
<dbReference type="Gene3D" id="2.130.10.130">
    <property type="entry name" value="Integrin alpha, N-terminal"/>
    <property type="match status" value="1"/>
</dbReference>
<comment type="subcellular location">
    <subcellularLocation>
        <location evidence="1 16">Membrane</location>
        <topology evidence="1 16">Single-pass type I membrane protein</topology>
    </subcellularLocation>
</comment>
<dbReference type="PRINTS" id="PR01185">
    <property type="entry name" value="INTEGRINA"/>
</dbReference>
<keyword evidence="4" id="KW-0479">Metal-binding</keyword>
<dbReference type="AlphaFoldDB" id="A0A091D4M0"/>
<evidence type="ECO:0000256" key="8">
    <source>
        <dbReference type="ARBA" id="ARBA00022889"/>
    </source>
</evidence>
<evidence type="ECO:0000256" key="11">
    <source>
        <dbReference type="ARBA" id="ARBA00023136"/>
    </source>
</evidence>
<protein>
    <submittedName>
        <fullName evidence="20">Integrin alpha-M</fullName>
    </submittedName>
</protein>
<dbReference type="SUPFAM" id="SSF69318">
    <property type="entry name" value="Integrin alpha N-terminal domain"/>
    <property type="match status" value="1"/>
</dbReference>
<dbReference type="GO" id="GO:0005178">
    <property type="term" value="F:integrin binding"/>
    <property type="evidence" value="ECO:0007669"/>
    <property type="project" value="TreeGrafter"/>
</dbReference>
<dbReference type="Pfam" id="PF21520">
    <property type="entry name" value="ITGAX-like_Ig_3"/>
    <property type="match status" value="1"/>
</dbReference>
<keyword evidence="13 16" id="KW-0675">Receptor</keyword>
<feature type="domain" description="Integrin alpha-X-like third Ig-like" evidence="19">
    <location>
        <begin position="330"/>
        <end position="365"/>
    </location>
</feature>
<keyword evidence="9" id="KW-1133">Transmembrane helix</keyword>
<dbReference type="InterPro" id="IPR013649">
    <property type="entry name" value="Integrin_alpha_Ig-like_1"/>
</dbReference>
<keyword evidence="14" id="KW-0325">Glycoprotein</keyword>
<dbReference type="GO" id="GO:0007229">
    <property type="term" value="P:integrin-mediated signaling pathway"/>
    <property type="evidence" value="ECO:0007669"/>
    <property type="project" value="UniProtKB-KW"/>
</dbReference>
<evidence type="ECO:0000256" key="12">
    <source>
        <dbReference type="ARBA" id="ARBA00023157"/>
    </source>
</evidence>
<dbReference type="GO" id="GO:0007160">
    <property type="term" value="P:cell-matrix adhesion"/>
    <property type="evidence" value="ECO:0007669"/>
    <property type="project" value="TreeGrafter"/>
</dbReference>
<comment type="similarity">
    <text evidence="2 16">Belongs to the integrin alpha chain family.</text>
</comment>
<dbReference type="Pfam" id="PF01839">
    <property type="entry name" value="FG-GAP"/>
    <property type="match status" value="1"/>
</dbReference>
<keyword evidence="11" id="KW-0472">Membrane</keyword>
<keyword evidence="10 16" id="KW-0401">Integrin</keyword>
<keyword evidence="6" id="KW-0677">Repeat</keyword>
<dbReference type="GO" id="GO:0008305">
    <property type="term" value="C:integrin complex"/>
    <property type="evidence" value="ECO:0007669"/>
    <property type="project" value="InterPro"/>
</dbReference>
<dbReference type="GO" id="GO:0009897">
    <property type="term" value="C:external side of plasma membrane"/>
    <property type="evidence" value="ECO:0007669"/>
    <property type="project" value="TreeGrafter"/>
</dbReference>
<dbReference type="EMBL" id="KN123024">
    <property type="protein sequence ID" value="KFO27044.1"/>
    <property type="molecule type" value="Genomic_DNA"/>
</dbReference>
<evidence type="ECO:0000256" key="5">
    <source>
        <dbReference type="ARBA" id="ARBA00022729"/>
    </source>
</evidence>